<comment type="caution">
    <text evidence="1">The sequence shown here is derived from an EMBL/GenBank/DDBJ whole genome shotgun (WGS) entry which is preliminary data.</text>
</comment>
<keyword evidence="2" id="KW-1185">Reference proteome</keyword>
<reference evidence="1 2" key="1">
    <citation type="submission" date="2016-11" db="EMBL/GenBank/DDBJ databases">
        <title>Draft Genome Sequences of Nine Cyanobacterial Strains from Diverse Habitats.</title>
        <authorList>
            <person name="Zhu T."/>
            <person name="Hou S."/>
            <person name="Lu X."/>
            <person name="Hess W.R."/>
        </authorList>
    </citation>
    <scope>NUCLEOTIDE SEQUENCE [LARGE SCALE GENOMIC DNA]</scope>
    <source>
        <strain evidence="1 2">NIES-30</strain>
    </source>
</reference>
<dbReference type="AlphaFoldDB" id="A0A1U7J6S9"/>
<evidence type="ECO:0000313" key="1">
    <source>
        <dbReference type="EMBL" id="OKH48711.1"/>
    </source>
</evidence>
<evidence type="ECO:0000313" key="2">
    <source>
        <dbReference type="Proteomes" id="UP000185557"/>
    </source>
</evidence>
<dbReference type="RefSeq" id="WP_073608123.1">
    <property type="nucleotide sequence ID" value="NZ_MRCG01000005.1"/>
</dbReference>
<organism evidence="1 2">
    <name type="scientific">Phormidium tenue NIES-30</name>
    <dbReference type="NCBI Taxonomy" id="549789"/>
    <lineage>
        <taxon>Bacteria</taxon>
        <taxon>Bacillati</taxon>
        <taxon>Cyanobacteriota</taxon>
        <taxon>Cyanophyceae</taxon>
        <taxon>Oscillatoriophycideae</taxon>
        <taxon>Oscillatoriales</taxon>
        <taxon>Oscillatoriaceae</taxon>
        <taxon>Phormidium</taxon>
    </lineage>
</organism>
<protein>
    <submittedName>
        <fullName evidence="1">Uncharacterized protein</fullName>
    </submittedName>
</protein>
<dbReference type="InterPro" id="IPR054211">
    <property type="entry name" value="DUF6918"/>
</dbReference>
<dbReference type="OrthoDB" id="530636at2"/>
<accession>A0A1U7J6S9</accession>
<dbReference type="STRING" id="549789.NIES30_09230"/>
<dbReference type="EMBL" id="MRCG01000005">
    <property type="protein sequence ID" value="OKH48711.1"/>
    <property type="molecule type" value="Genomic_DNA"/>
</dbReference>
<proteinExistence type="predicted"/>
<dbReference type="Pfam" id="PF21893">
    <property type="entry name" value="DUF6918"/>
    <property type="match status" value="1"/>
</dbReference>
<sequence>MGLSDILNDKAVKAQVVADCASLIDNQVASKGGFGGMALKTTYGVVKGMNSGYIPGAIGRMLPEVVVSLEPMWIEGEQAGDPVAYLTQNQVRAADVILGVTDRRIAKTDNGVVRSSYTKLRKSVKGDVESAVPELAKIFGRYSVVAS</sequence>
<name>A0A1U7J6S9_9CYAN</name>
<gene>
    <name evidence="1" type="ORF">NIES30_09230</name>
</gene>
<dbReference type="Proteomes" id="UP000185557">
    <property type="component" value="Unassembled WGS sequence"/>
</dbReference>